<reference evidence="2" key="1">
    <citation type="submission" date="2018-09" db="EMBL/GenBank/DDBJ databases">
        <authorList>
            <person name="Livingstone P.G."/>
            <person name="Whitworth D.E."/>
        </authorList>
    </citation>
    <scope>NUCLEOTIDE SEQUENCE [LARGE SCALE GENOMIC DNA]</scope>
    <source>
        <strain evidence="2">CA051B</strain>
    </source>
</reference>
<protein>
    <submittedName>
        <fullName evidence="1">Uncharacterized protein</fullName>
    </submittedName>
</protein>
<proteinExistence type="predicted"/>
<organism evidence="1 2">
    <name type="scientific">Corallococcus llansteffanensis</name>
    <dbReference type="NCBI Taxonomy" id="2316731"/>
    <lineage>
        <taxon>Bacteria</taxon>
        <taxon>Pseudomonadati</taxon>
        <taxon>Myxococcota</taxon>
        <taxon>Myxococcia</taxon>
        <taxon>Myxococcales</taxon>
        <taxon>Cystobacterineae</taxon>
        <taxon>Myxococcaceae</taxon>
        <taxon>Corallococcus</taxon>
    </lineage>
</organism>
<gene>
    <name evidence="1" type="ORF">D7V93_22720</name>
</gene>
<name>A0A3A8PGP5_9BACT</name>
<dbReference type="Proteomes" id="UP000272888">
    <property type="component" value="Unassembled WGS sequence"/>
</dbReference>
<dbReference type="AlphaFoldDB" id="A0A3A8PGP5"/>
<dbReference type="InterPro" id="IPR029074">
    <property type="entry name" value="Imm49"/>
</dbReference>
<comment type="caution">
    <text evidence="1">The sequence shown here is derived from an EMBL/GenBank/DDBJ whole genome shotgun (WGS) entry which is preliminary data.</text>
</comment>
<sequence>MSSEFLPVFVRNALADARGLLPVLEARAATQSQVLAFCGHLRLAGIGTLFLTGTPEVFHQRLKQSGEAFAWFLQGAEVLSKQTGSTLPFFDAIAAGDMATAGEVAREARHSWAQGEEYEEDFLFVEFLMQRFFLGASQDTCERLLARYEQALQGAEDIRLPLCQALVTRDAEGFEESLKGFLSERDDRFESNANSESPERLATEALLSVEGLALVRLAEREGFPLAEDYLHVPSVALEGRAPSLESNSWRRLE</sequence>
<accession>A0A3A8PGP5</accession>
<dbReference type="Pfam" id="PF15575">
    <property type="entry name" value="Imm49"/>
    <property type="match status" value="1"/>
</dbReference>
<evidence type="ECO:0000313" key="1">
    <source>
        <dbReference type="EMBL" id="RKH55508.1"/>
    </source>
</evidence>
<evidence type="ECO:0000313" key="2">
    <source>
        <dbReference type="Proteomes" id="UP000272888"/>
    </source>
</evidence>
<keyword evidence="2" id="KW-1185">Reference proteome</keyword>
<dbReference type="EMBL" id="RAWB01000250">
    <property type="protein sequence ID" value="RKH55508.1"/>
    <property type="molecule type" value="Genomic_DNA"/>
</dbReference>